<keyword evidence="3" id="KW-0862">Zinc</keyword>
<dbReference type="GO" id="GO:0046872">
    <property type="term" value="F:metal ion binding"/>
    <property type="evidence" value="ECO:0007669"/>
    <property type="project" value="UniProtKB-KW"/>
</dbReference>
<name>A0A5A7MIX3_COMTE</name>
<feature type="binding site" evidence="4">
    <location>
        <position position="307"/>
    </location>
    <ligand>
        <name>allantoate</name>
        <dbReference type="ChEBI" id="CHEBI:17536"/>
    </ligand>
</feature>
<dbReference type="GO" id="GO:0016813">
    <property type="term" value="F:hydrolase activity, acting on carbon-nitrogen (but not peptide) bonds, in linear amidines"/>
    <property type="evidence" value="ECO:0007669"/>
    <property type="project" value="InterPro"/>
</dbReference>
<keyword evidence="2 5" id="KW-0378">Hydrolase</keyword>
<evidence type="ECO:0000313" key="5">
    <source>
        <dbReference type="EMBL" id="GEQ77642.1"/>
    </source>
</evidence>
<feature type="binding site" evidence="3">
    <location>
        <position position="142"/>
    </location>
    <ligand>
        <name>Zn(2+)</name>
        <dbReference type="ChEBI" id="CHEBI:29105"/>
        <label>2</label>
    </ligand>
</feature>
<feature type="binding site" evidence="3">
    <location>
        <position position="96"/>
    </location>
    <ligand>
        <name>Zn(2+)</name>
        <dbReference type="ChEBI" id="CHEBI:29105"/>
        <label>1</label>
    </ligand>
</feature>
<accession>A0A5A7MIX3</accession>
<reference evidence="5 6" key="1">
    <citation type="journal article" date="2019" name="Microbiol. Resour. Announc.">
        <title>Draft Genome Sequence of Comamonas testosteroni TA441, a Bacterium That Has a Cryptic Phenol Degradation Gene Cluster.</title>
        <authorList>
            <person name="Arai H."/>
            <person name="Ishii M."/>
        </authorList>
    </citation>
    <scope>NUCLEOTIDE SEQUENCE [LARGE SCALE GENOMIC DNA]</scope>
    <source>
        <strain evidence="5 6">TA441</strain>
    </source>
</reference>
<feature type="binding site" evidence="4">
    <location>
        <position position="231"/>
    </location>
    <ligand>
        <name>allantoate</name>
        <dbReference type="ChEBI" id="CHEBI:17536"/>
    </ligand>
</feature>
<dbReference type="PANTHER" id="PTHR32494:SF5">
    <property type="entry name" value="ALLANTOATE AMIDOHYDROLASE"/>
    <property type="match status" value="1"/>
</dbReference>
<sequence length="441" mass="47614">MTDPTTHSMTSQPLFPPLNAERLWRRIETLSTFTLPEVPWTRRAFSPEFEKAREWLASEFKAAGMQVHLDAGGNLVGRLPAAAGAPERSPIVTGSHCDTVMMGGRFDGIIGVLAGIEVAHALHENGIALQHPFEVIDFLSEEPSDYGISCIGSRAISGKLDAGMLAAKNSQGETLAEGMRRIGAKPEALTRPLRNKDSTAAFVELHIEQGPVLEQKNLPIGVVTNIVGIRRVSFVVHGQADHAGTTPMDIRHDALVGASRIIDAANRKASALAGKPHYVVATVGRLSLTPNASNAVPGMVEMMMEVRSDAQSVLNTFPDELFAEVQAGLAELRVRAEMNDVSRSLPTDCQELVMQGIEQACDNLAYASMRMPSGAGHDAVYMAPTGPIGMIFIPCLNGRSHAPEEWINPGQLLDGTRILYETVHILDSSLARRHLNETPDC</sequence>
<dbReference type="SUPFAM" id="SSF53187">
    <property type="entry name" value="Zn-dependent exopeptidases"/>
    <property type="match status" value="1"/>
</dbReference>
<evidence type="ECO:0000256" key="2">
    <source>
        <dbReference type="ARBA" id="ARBA00022801"/>
    </source>
</evidence>
<comment type="similarity">
    <text evidence="1">Belongs to the peptidase M20 family.</text>
</comment>
<comment type="cofactor">
    <cofactor evidence="3">
        <name>Zn(2+)</name>
        <dbReference type="ChEBI" id="CHEBI:29105"/>
    </cofactor>
    <text evidence="3">Binds 2 Zn(2+) ions per subunit.</text>
</comment>
<protein>
    <submittedName>
        <fullName evidence="5">Zn-dependent hydrolase</fullName>
    </submittedName>
</protein>
<evidence type="ECO:0000256" key="4">
    <source>
        <dbReference type="PIRSR" id="PIRSR001235-2"/>
    </source>
</evidence>
<evidence type="ECO:0000313" key="6">
    <source>
        <dbReference type="Proteomes" id="UP000323105"/>
    </source>
</evidence>
<evidence type="ECO:0000256" key="1">
    <source>
        <dbReference type="ARBA" id="ARBA00006153"/>
    </source>
</evidence>
<dbReference type="Gene3D" id="3.40.630.10">
    <property type="entry name" value="Zn peptidases"/>
    <property type="match status" value="1"/>
</dbReference>
<dbReference type="AlphaFoldDB" id="A0A5A7MIX3"/>
<feature type="binding site" evidence="4">
    <location>
        <position position="294"/>
    </location>
    <ligand>
        <name>allantoate</name>
        <dbReference type="ChEBI" id="CHEBI:17536"/>
    </ligand>
</feature>
<evidence type="ECO:0000256" key="3">
    <source>
        <dbReference type="PIRSR" id="PIRSR001235-1"/>
    </source>
</evidence>
<dbReference type="Proteomes" id="UP000323105">
    <property type="component" value="Unassembled WGS sequence"/>
</dbReference>
<dbReference type="PANTHER" id="PTHR32494">
    <property type="entry name" value="ALLANTOATE DEIMINASE-RELATED"/>
    <property type="match status" value="1"/>
</dbReference>
<comment type="caution">
    <text evidence="5">The sequence shown here is derived from an EMBL/GenBank/DDBJ whole genome shotgun (WGS) entry which is preliminary data.</text>
</comment>
<dbReference type="EMBL" id="BKBW01000015">
    <property type="protein sequence ID" value="GEQ77642.1"/>
    <property type="molecule type" value="Genomic_DNA"/>
</dbReference>
<dbReference type="Pfam" id="PF01546">
    <property type="entry name" value="Peptidase_M20"/>
    <property type="match status" value="1"/>
</dbReference>
<dbReference type="InterPro" id="IPR036264">
    <property type="entry name" value="Bact_exopeptidase_dim_dom"/>
</dbReference>
<gene>
    <name evidence="5" type="primary">amaB</name>
    <name evidence="5" type="ORF">CTTA_4647</name>
</gene>
<dbReference type="Gene3D" id="3.30.70.360">
    <property type="match status" value="1"/>
</dbReference>
<dbReference type="NCBIfam" id="NF006771">
    <property type="entry name" value="PRK09290.1-5"/>
    <property type="match status" value="1"/>
</dbReference>
<dbReference type="CDD" id="cd03884">
    <property type="entry name" value="M20_bAS"/>
    <property type="match status" value="1"/>
</dbReference>
<dbReference type="InterPro" id="IPR010158">
    <property type="entry name" value="Amidase_Cbmase"/>
</dbReference>
<dbReference type="NCBIfam" id="TIGR01879">
    <property type="entry name" value="hydantase"/>
    <property type="match status" value="1"/>
</dbReference>
<feature type="binding site" evidence="3">
    <location>
        <position position="206"/>
    </location>
    <ligand>
        <name>Zn(2+)</name>
        <dbReference type="ChEBI" id="CHEBI:29105"/>
        <label>1</label>
    </ligand>
</feature>
<feature type="binding site" evidence="3">
    <location>
        <position position="107"/>
    </location>
    <ligand>
        <name>Zn(2+)</name>
        <dbReference type="ChEBI" id="CHEBI:29105"/>
        <label>1</label>
    </ligand>
</feature>
<proteinExistence type="inferred from homology"/>
<dbReference type="PIRSF" id="PIRSF001235">
    <property type="entry name" value="Amidase_carbamoylase"/>
    <property type="match status" value="1"/>
</dbReference>
<feature type="binding site" evidence="3">
    <location>
        <position position="107"/>
    </location>
    <ligand>
        <name>Zn(2+)</name>
        <dbReference type="ChEBI" id="CHEBI:29105"/>
        <label>2</label>
    </ligand>
</feature>
<dbReference type="SUPFAM" id="SSF55031">
    <property type="entry name" value="Bacterial exopeptidase dimerisation domain"/>
    <property type="match status" value="1"/>
</dbReference>
<dbReference type="InterPro" id="IPR002933">
    <property type="entry name" value="Peptidase_M20"/>
</dbReference>
<organism evidence="5 6">
    <name type="scientific">Comamonas testosteroni</name>
    <name type="common">Pseudomonas testosteroni</name>
    <dbReference type="NCBI Taxonomy" id="285"/>
    <lineage>
        <taxon>Bacteria</taxon>
        <taxon>Pseudomonadati</taxon>
        <taxon>Pseudomonadota</taxon>
        <taxon>Betaproteobacteria</taxon>
        <taxon>Burkholderiales</taxon>
        <taxon>Comamonadaceae</taxon>
        <taxon>Comamonas</taxon>
    </lineage>
</organism>
<feature type="binding site" evidence="3">
    <location>
        <position position="401"/>
    </location>
    <ligand>
        <name>Zn(2+)</name>
        <dbReference type="ChEBI" id="CHEBI:29105"/>
        <label>2</label>
    </ligand>
</feature>
<keyword evidence="3" id="KW-0479">Metal-binding</keyword>